<dbReference type="Ensembl" id="ENSKMAT00000009683.1">
    <property type="protein sequence ID" value="ENSKMAP00000009536.1"/>
    <property type="gene ID" value="ENSKMAG00000007162.1"/>
</dbReference>
<dbReference type="InterPro" id="IPR029058">
    <property type="entry name" value="AB_hydrolase_fold"/>
</dbReference>
<feature type="chain" id="PRO_5018696726" evidence="2">
    <location>
        <begin position="25"/>
        <end position="448"/>
    </location>
</feature>
<dbReference type="OMA" id="VVNWLCY"/>
<dbReference type="GO" id="GO:0006629">
    <property type="term" value="P:lipid metabolic process"/>
    <property type="evidence" value="ECO:0007669"/>
    <property type="project" value="InterPro"/>
</dbReference>
<dbReference type="GO" id="GO:0008374">
    <property type="term" value="F:O-acyltransferase activity"/>
    <property type="evidence" value="ECO:0007669"/>
    <property type="project" value="InterPro"/>
</dbReference>
<dbReference type="OrthoDB" id="190846at2759"/>
<dbReference type="Pfam" id="PF02450">
    <property type="entry name" value="LCAT"/>
    <property type="match status" value="1"/>
</dbReference>
<dbReference type="FunFam" id="3.40.50.1820:FF:000183">
    <property type="entry name" value="Phosphatidylcholine-sterol acyltransferase"/>
    <property type="match status" value="1"/>
</dbReference>
<keyword evidence="4" id="KW-1185">Reference proteome</keyword>
<protein>
    <submittedName>
        <fullName evidence="3">Lecithin-cholesterol acyltransferase</fullName>
    </submittedName>
</protein>
<evidence type="ECO:0000313" key="3">
    <source>
        <dbReference type="Ensembl" id="ENSKMAP00000009536.1"/>
    </source>
</evidence>
<reference evidence="3" key="1">
    <citation type="submission" date="2025-08" db="UniProtKB">
        <authorList>
            <consortium name="Ensembl"/>
        </authorList>
    </citation>
    <scope>IDENTIFICATION</scope>
</reference>
<dbReference type="InterPro" id="IPR003386">
    <property type="entry name" value="LACT/PDAT_acylTrfase"/>
</dbReference>
<comment type="similarity">
    <text evidence="1">Belongs to the AB hydrolase superfamily. Lipase family.</text>
</comment>
<evidence type="ECO:0000256" key="1">
    <source>
        <dbReference type="ARBA" id="ARBA00010701"/>
    </source>
</evidence>
<dbReference type="SUPFAM" id="SSF53474">
    <property type="entry name" value="alpha/beta-Hydrolases"/>
    <property type="match status" value="1"/>
</dbReference>
<dbReference type="Gene3D" id="3.40.50.1820">
    <property type="entry name" value="alpha/beta hydrolase"/>
    <property type="match status" value="1"/>
</dbReference>
<dbReference type="RefSeq" id="XP_017290163.1">
    <property type="nucleotide sequence ID" value="XM_017434674.3"/>
</dbReference>
<proteinExistence type="inferred from homology"/>
<keyword evidence="2" id="KW-0732">Signal</keyword>
<accession>A0A3Q2ZZX4</accession>
<reference evidence="3" key="2">
    <citation type="submission" date="2025-09" db="UniProtKB">
        <authorList>
            <consortium name="Ensembl"/>
        </authorList>
    </citation>
    <scope>IDENTIFICATION</scope>
</reference>
<dbReference type="GeneTree" id="ENSGT00940000160052"/>
<dbReference type="CTD" id="3931"/>
<evidence type="ECO:0000313" key="4">
    <source>
        <dbReference type="Proteomes" id="UP000264800"/>
    </source>
</evidence>
<dbReference type="KEGG" id="kmr:108246908"/>
<dbReference type="AlphaFoldDB" id="A0A3Q2ZZX4"/>
<dbReference type="PANTHER" id="PTHR11440">
    <property type="entry name" value="LECITHIN-CHOLESTEROL ACYLTRANSFERASE-RELATED"/>
    <property type="match status" value="1"/>
</dbReference>
<organism evidence="3 4">
    <name type="scientific">Kryptolebias marmoratus</name>
    <name type="common">Mangrove killifish</name>
    <name type="synonym">Rivulus marmoratus</name>
    <dbReference type="NCBI Taxonomy" id="37003"/>
    <lineage>
        <taxon>Eukaryota</taxon>
        <taxon>Metazoa</taxon>
        <taxon>Chordata</taxon>
        <taxon>Craniata</taxon>
        <taxon>Vertebrata</taxon>
        <taxon>Euteleostomi</taxon>
        <taxon>Actinopterygii</taxon>
        <taxon>Neopterygii</taxon>
        <taxon>Teleostei</taxon>
        <taxon>Neoteleostei</taxon>
        <taxon>Acanthomorphata</taxon>
        <taxon>Ovalentaria</taxon>
        <taxon>Atherinomorphae</taxon>
        <taxon>Cyprinodontiformes</taxon>
        <taxon>Rivulidae</taxon>
        <taxon>Kryptolebias</taxon>
    </lineage>
</organism>
<feature type="signal peptide" evidence="2">
    <location>
        <begin position="1"/>
        <end position="24"/>
    </location>
</feature>
<dbReference type="STRING" id="37003.ENSKMAP00000009536"/>
<sequence>MGSAGRSGSVLLVLVLLQLQHSAGFWIVNLVFPPNTKNKVPNNSTPPLIIVPGNLGNRLEAKIDKPTLVHWFCYKKTNHWFPVWIDLNMFMPIGVDCWIDNIRLNYNRTTRSSSNSPGVQVRVPGFGETYSIEFLDYNKLAGYFFTMVQHLENVGYVRNETVRGAPYDWRRAPHENGDYFTKLQGLVEEMYEQYQKPVYLLGHSMGGHYVLYFLNHQPQAWKDKYIRGFISLAAPWGGAVKVLRVLTSGENDGIPMFSNIKIREEQRLVTTNPWMLPNENIWPEDHVFISTPTFNYTSRDYRRLFLDIDHEDGWYKYEDTKNLTSALHPPGVEVWCMYGVGLPTPVTQIYNEEFPDVDPVDYIYADGDDTVDSFSMGLCKRWEGQQEQPVHVTEYRGLPHLDIVFHEKVLNQIQEILEGKSDVPNEVDVRLEEKDGLNATETPESLNS</sequence>
<evidence type="ECO:0000256" key="2">
    <source>
        <dbReference type="SAM" id="SignalP"/>
    </source>
</evidence>
<dbReference type="GeneID" id="108246908"/>
<dbReference type="Proteomes" id="UP000264800">
    <property type="component" value="Unplaced"/>
</dbReference>
<name>A0A3Q2ZZX4_KRYMA</name>